<reference evidence="4 5" key="1">
    <citation type="submission" date="2023-04" db="EMBL/GenBank/DDBJ databases">
        <title>Nanopore sequencing of Janthinobacterium from water.</title>
        <authorList>
            <person name="Ciuchcinski K."/>
            <person name="Rokowska A."/>
            <person name="Dziewit L."/>
        </authorList>
    </citation>
    <scope>NUCLEOTIDE SEQUENCE [LARGE SCALE GENOMIC DNA]</scope>
    <source>
        <strain evidence="4 5">DEMB2</strain>
    </source>
</reference>
<feature type="chain" id="PRO_5046290180" evidence="2">
    <location>
        <begin position="19"/>
        <end position="360"/>
    </location>
</feature>
<proteinExistence type="predicted"/>
<dbReference type="PROSITE" id="PS51257">
    <property type="entry name" value="PROKAR_LIPOPROTEIN"/>
    <property type="match status" value="1"/>
</dbReference>
<keyword evidence="1" id="KW-0802">TPR repeat</keyword>
<dbReference type="PROSITE" id="PS50005">
    <property type="entry name" value="TPR"/>
    <property type="match status" value="2"/>
</dbReference>
<dbReference type="EMBL" id="CP121464">
    <property type="protein sequence ID" value="WFR80067.1"/>
    <property type="molecule type" value="Genomic_DNA"/>
</dbReference>
<sequence>MRLTISRLAAACACLGLAACTTQLARAPVPQWPDADAAYAAGRQYFDAGDLPAAQAAYEQALHAAPRHVNARNGLAVLHAQRGEHDAAIAHWLALTREASSPQPQQAYLFSNLGHAYSLSGRDAQALTALEQACLLDPLNALAWQHLAQVLERLGQHARAAVMRRQAQSLQEHDLRRDLAVLRKEAPQKKAPVAAPLQDAPAMARIDITQTDGMARLQRVPAAARGVPAAAAMAERSMPAAAVPRPRLEIVNGNGVPGLAAALARSLAGAPVQVVRLANETSFQVARTRVEYRPAQEQAARQLARQLGLQIQTQVQTQAADCPASELRLVLGRDLSDPAMLHRYYLQQLQLARQALARLG</sequence>
<dbReference type="InterPro" id="IPR019734">
    <property type="entry name" value="TPR_rpt"/>
</dbReference>
<evidence type="ECO:0000256" key="2">
    <source>
        <dbReference type="SAM" id="SignalP"/>
    </source>
</evidence>
<feature type="signal peptide" evidence="2">
    <location>
        <begin position="1"/>
        <end position="18"/>
    </location>
</feature>
<dbReference type="Gene3D" id="1.25.40.10">
    <property type="entry name" value="Tetratricopeptide repeat domain"/>
    <property type="match status" value="2"/>
</dbReference>
<dbReference type="SUPFAM" id="SSF48452">
    <property type="entry name" value="TPR-like"/>
    <property type="match status" value="1"/>
</dbReference>
<feature type="repeat" description="TPR" evidence="1">
    <location>
        <begin position="35"/>
        <end position="68"/>
    </location>
</feature>
<dbReference type="InterPro" id="IPR027381">
    <property type="entry name" value="LytR/CpsA/Psr_C"/>
</dbReference>
<dbReference type="Gene3D" id="3.30.70.2390">
    <property type="match status" value="1"/>
</dbReference>
<evidence type="ECO:0000256" key="1">
    <source>
        <dbReference type="PROSITE-ProRule" id="PRU00339"/>
    </source>
</evidence>
<evidence type="ECO:0000259" key="3">
    <source>
        <dbReference type="Pfam" id="PF13399"/>
    </source>
</evidence>
<dbReference type="InterPro" id="IPR011990">
    <property type="entry name" value="TPR-like_helical_dom_sf"/>
</dbReference>
<keyword evidence="2" id="KW-0732">Signal</keyword>
<gene>
    <name evidence="4" type="ORF">P9875_02490</name>
</gene>
<organism evidence="4 5">
    <name type="scientific">Janthinobacterium rivuli</name>
    <dbReference type="NCBI Taxonomy" id="2751478"/>
    <lineage>
        <taxon>Bacteria</taxon>
        <taxon>Pseudomonadati</taxon>
        <taxon>Pseudomonadota</taxon>
        <taxon>Betaproteobacteria</taxon>
        <taxon>Burkholderiales</taxon>
        <taxon>Oxalobacteraceae</taxon>
        <taxon>Janthinobacterium</taxon>
    </lineage>
</organism>
<name>A0ABY8I7W3_9BURK</name>
<evidence type="ECO:0000313" key="4">
    <source>
        <dbReference type="EMBL" id="WFR80067.1"/>
    </source>
</evidence>
<protein>
    <submittedName>
        <fullName evidence="4">LytR C-terminal domain-containing protein</fullName>
    </submittedName>
</protein>
<dbReference type="SMART" id="SM00028">
    <property type="entry name" value="TPR"/>
    <property type="match status" value="4"/>
</dbReference>
<keyword evidence="5" id="KW-1185">Reference proteome</keyword>
<evidence type="ECO:0000313" key="5">
    <source>
        <dbReference type="Proteomes" id="UP001219584"/>
    </source>
</evidence>
<dbReference type="Pfam" id="PF13432">
    <property type="entry name" value="TPR_16"/>
    <property type="match status" value="2"/>
</dbReference>
<feature type="repeat" description="TPR" evidence="1">
    <location>
        <begin position="107"/>
        <end position="140"/>
    </location>
</feature>
<accession>A0ABY8I7W3</accession>
<dbReference type="RefSeq" id="WP_278317504.1">
    <property type="nucleotide sequence ID" value="NZ_CP121464.1"/>
</dbReference>
<feature type="domain" description="LytR/CpsA/Psr regulator C-terminal" evidence="3">
    <location>
        <begin position="247"/>
        <end position="334"/>
    </location>
</feature>
<dbReference type="Pfam" id="PF13399">
    <property type="entry name" value="LytR_C"/>
    <property type="match status" value="1"/>
</dbReference>
<dbReference type="Proteomes" id="UP001219584">
    <property type="component" value="Chromosome"/>
</dbReference>